<evidence type="ECO:0000313" key="1">
    <source>
        <dbReference type="EMBL" id="GBP67296.1"/>
    </source>
</evidence>
<organism evidence="1 2">
    <name type="scientific">Eumeta variegata</name>
    <name type="common">Bagworm moth</name>
    <name type="synonym">Eumeta japonica</name>
    <dbReference type="NCBI Taxonomy" id="151549"/>
    <lineage>
        <taxon>Eukaryota</taxon>
        <taxon>Metazoa</taxon>
        <taxon>Ecdysozoa</taxon>
        <taxon>Arthropoda</taxon>
        <taxon>Hexapoda</taxon>
        <taxon>Insecta</taxon>
        <taxon>Pterygota</taxon>
        <taxon>Neoptera</taxon>
        <taxon>Endopterygota</taxon>
        <taxon>Lepidoptera</taxon>
        <taxon>Glossata</taxon>
        <taxon>Ditrysia</taxon>
        <taxon>Tineoidea</taxon>
        <taxon>Psychidae</taxon>
        <taxon>Oiketicinae</taxon>
        <taxon>Eumeta</taxon>
    </lineage>
</organism>
<sequence length="113" mass="13128">MQTTREQMATAVHRHLRPRCLANVLGRNRKSNTGKNRLIEGGEGCWKGKWDDGGWWATKILPQWMKRNSIETATLRLLFCKSVLSHQSSHNFVLLPRWYGHSTVLSDIFQFPH</sequence>
<accession>A0A4C1XTK1</accession>
<evidence type="ECO:0000313" key="2">
    <source>
        <dbReference type="Proteomes" id="UP000299102"/>
    </source>
</evidence>
<comment type="caution">
    <text evidence="1">The sequence shown here is derived from an EMBL/GenBank/DDBJ whole genome shotgun (WGS) entry which is preliminary data.</text>
</comment>
<name>A0A4C1XTK1_EUMVA</name>
<gene>
    <name evidence="1" type="ORF">EVAR_43807_1</name>
</gene>
<dbReference type="AlphaFoldDB" id="A0A4C1XTK1"/>
<dbReference type="Proteomes" id="UP000299102">
    <property type="component" value="Unassembled WGS sequence"/>
</dbReference>
<protein>
    <submittedName>
        <fullName evidence="1">Uncharacterized protein</fullName>
    </submittedName>
</protein>
<keyword evidence="2" id="KW-1185">Reference proteome</keyword>
<dbReference type="EMBL" id="BGZK01000979">
    <property type="protein sequence ID" value="GBP67296.1"/>
    <property type="molecule type" value="Genomic_DNA"/>
</dbReference>
<proteinExistence type="predicted"/>
<reference evidence="1 2" key="1">
    <citation type="journal article" date="2019" name="Commun. Biol.">
        <title>The bagworm genome reveals a unique fibroin gene that provides high tensile strength.</title>
        <authorList>
            <person name="Kono N."/>
            <person name="Nakamura H."/>
            <person name="Ohtoshi R."/>
            <person name="Tomita M."/>
            <person name="Numata K."/>
            <person name="Arakawa K."/>
        </authorList>
    </citation>
    <scope>NUCLEOTIDE SEQUENCE [LARGE SCALE GENOMIC DNA]</scope>
</reference>